<evidence type="ECO:0000313" key="1">
    <source>
        <dbReference type="EMBL" id="CAH9049552.1"/>
    </source>
</evidence>
<comment type="caution">
    <text evidence="1">The sequence shown here is derived from an EMBL/GenBank/DDBJ whole genome shotgun (WGS) entry which is preliminary data.</text>
</comment>
<proteinExistence type="predicted"/>
<accession>A0A9W4QQV8</accession>
<dbReference type="AlphaFoldDB" id="A0A9W4QQV8"/>
<dbReference type="EMBL" id="CAMAPC010000001">
    <property type="protein sequence ID" value="CAH9049552.1"/>
    <property type="molecule type" value="Genomic_DNA"/>
</dbReference>
<name>A0A9W4QQV8_9GAMM</name>
<dbReference type="Gene3D" id="2.60.120.400">
    <property type="entry name" value="Calcium-mediated lectin"/>
    <property type="match status" value="1"/>
</dbReference>
<evidence type="ECO:0000313" key="2">
    <source>
        <dbReference type="EMBL" id="CAH9067390.1"/>
    </source>
</evidence>
<dbReference type="InterPro" id="IPR036684">
    <property type="entry name" value="Ca_lectin_sf"/>
</dbReference>
<organism evidence="1 3">
    <name type="scientific">Pseudoalteromonas holothuriae</name>
    <dbReference type="NCBI Taxonomy" id="2963714"/>
    <lineage>
        <taxon>Bacteria</taxon>
        <taxon>Pseudomonadati</taxon>
        <taxon>Pseudomonadota</taxon>
        <taxon>Gammaproteobacteria</taxon>
        <taxon>Alteromonadales</taxon>
        <taxon>Pseudoalteromonadaceae</taxon>
        <taxon>Pseudoalteromonas</taxon>
    </lineage>
</organism>
<sequence length="139" mass="14865">MSNWSAPQTLAIPAGKLVVFCATHQAQFTQQVQIIDAQGMPITFHTFDGQSHTFPITGEGTSVNLFANGNGKFTMQAGYQIQFKNSGSQTSLVAASTVEFDLNGIVYGGGTLFATDDQGGSEPDYNDTSLSLQWFNTQG</sequence>
<evidence type="ECO:0000313" key="4">
    <source>
        <dbReference type="Proteomes" id="UP001152485"/>
    </source>
</evidence>
<reference evidence="1 4" key="1">
    <citation type="submission" date="2022-07" db="EMBL/GenBank/DDBJ databases">
        <authorList>
            <person name="Criscuolo A."/>
        </authorList>
    </citation>
    <scope>NUCLEOTIDE SEQUENCE</scope>
    <source>
        <strain evidence="4">CIP 111951</strain>
        <strain evidence="1">CIP111854</strain>
        <strain evidence="2">CIP111951</strain>
    </source>
</reference>
<protein>
    <submittedName>
        <fullName evidence="1">Uncharacterized protein</fullName>
    </submittedName>
</protein>
<dbReference type="RefSeq" id="WP_261595109.1">
    <property type="nucleotide sequence ID" value="NZ_CAMAPC010000001.1"/>
</dbReference>
<gene>
    <name evidence="1" type="ORF">PSECIP111854_00194</name>
    <name evidence="2" type="ORF">PSECIP111951_03782</name>
</gene>
<keyword evidence="3" id="KW-1185">Reference proteome</keyword>
<dbReference type="Proteomes" id="UP001152467">
    <property type="component" value="Unassembled WGS sequence"/>
</dbReference>
<evidence type="ECO:0000313" key="3">
    <source>
        <dbReference type="Proteomes" id="UP001152467"/>
    </source>
</evidence>
<dbReference type="EMBL" id="CAMAPD010000025">
    <property type="protein sequence ID" value="CAH9067390.1"/>
    <property type="molecule type" value="Genomic_DNA"/>
</dbReference>
<dbReference type="Proteomes" id="UP001152485">
    <property type="component" value="Unassembled WGS sequence"/>
</dbReference>